<accession>A0A6J7WGH5</accession>
<evidence type="ECO:0000313" key="1">
    <source>
        <dbReference type="EMBL" id="CAB5212851.1"/>
    </source>
</evidence>
<proteinExistence type="predicted"/>
<name>A0A6J7WGH5_9CAUD</name>
<reference evidence="1" key="1">
    <citation type="submission" date="2020-05" db="EMBL/GenBank/DDBJ databases">
        <authorList>
            <person name="Chiriac C."/>
            <person name="Salcher M."/>
            <person name="Ghai R."/>
            <person name="Kavagutti S V."/>
        </authorList>
    </citation>
    <scope>NUCLEOTIDE SEQUENCE</scope>
</reference>
<gene>
    <name evidence="1" type="ORF">UFOVP191_33</name>
</gene>
<sequence length="86" mass="9725">MKMIIENNESEGLEALLGEVVTFFGASWIYTGKLVGVNTTCVKLENPSIVYETGAFTEKNWKDAQKLPHKFWYIQTGMIESFGICK</sequence>
<protein>
    <submittedName>
        <fullName evidence="1">Uncharacterized protein</fullName>
    </submittedName>
</protein>
<organism evidence="1">
    <name type="scientific">uncultured Caudovirales phage</name>
    <dbReference type="NCBI Taxonomy" id="2100421"/>
    <lineage>
        <taxon>Viruses</taxon>
        <taxon>Duplodnaviria</taxon>
        <taxon>Heunggongvirae</taxon>
        <taxon>Uroviricota</taxon>
        <taxon>Caudoviricetes</taxon>
        <taxon>Peduoviridae</taxon>
        <taxon>Maltschvirus</taxon>
        <taxon>Maltschvirus maltsch</taxon>
    </lineage>
</organism>
<dbReference type="EMBL" id="LR798233">
    <property type="protein sequence ID" value="CAB5212851.1"/>
    <property type="molecule type" value="Genomic_DNA"/>
</dbReference>